<accession>A0A182FYW7</accession>
<feature type="region of interest" description="Disordered" evidence="1">
    <location>
        <begin position="1"/>
        <end position="36"/>
    </location>
</feature>
<reference evidence="2" key="2">
    <citation type="submission" date="2022-08" db="UniProtKB">
        <authorList>
            <consortium name="EnsemblMetazoa"/>
        </authorList>
    </citation>
    <scope>IDENTIFICATION</scope>
    <source>
        <strain evidence="2">STECLA/ALBI9_A</strain>
    </source>
</reference>
<dbReference type="Proteomes" id="UP000069272">
    <property type="component" value="Chromosome 2R"/>
</dbReference>
<organism evidence="2 3">
    <name type="scientific">Anopheles albimanus</name>
    <name type="common">New world malaria mosquito</name>
    <dbReference type="NCBI Taxonomy" id="7167"/>
    <lineage>
        <taxon>Eukaryota</taxon>
        <taxon>Metazoa</taxon>
        <taxon>Ecdysozoa</taxon>
        <taxon>Arthropoda</taxon>
        <taxon>Hexapoda</taxon>
        <taxon>Insecta</taxon>
        <taxon>Pterygota</taxon>
        <taxon>Neoptera</taxon>
        <taxon>Endopterygota</taxon>
        <taxon>Diptera</taxon>
        <taxon>Nematocera</taxon>
        <taxon>Culicoidea</taxon>
        <taxon>Culicidae</taxon>
        <taxon>Anophelinae</taxon>
        <taxon>Anopheles</taxon>
    </lineage>
</organism>
<sequence>MSAPFVHAPEETRRRRVKEGTQGAAFRKGQRQTTATPGRALIAAGQLVVVVKRSGDIPPTFSETIPRYYCQLPNRSNDDDDNTVTVEARRGPREEHVHLVAGVPRNA</sequence>
<reference evidence="2 3" key="1">
    <citation type="journal article" date="2017" name="G3 (Bethesda)">
        <title>The Physical Genome Mapping of Anopheles albimanus Corrected Scaffold Misassemblies and Identified Interarm Rearrangements in Genus Anopheles.</title>
        <authorList>
            <person name="Artemov G.N."/>
            <person name="Peery A.N."/>
            <person name="Jiang X."/>
            <person name="Tu Z."/>
            <person name="Stegniy V.N."/>
            <person name="Sharakhova M.V."/>
            <person name="Sharakhov I.V."/>
        </authorList>
    </citation>
    <scope>NUCLEOTIDE SEQUENCE [LARGE SCALE GENOMIC DNA]</scope>
    <source>
        <strain evidence="2 3">ALBI9_A</strain>
    </source>
</reference>
<proteinExistence type="predicted"/>
<dbReference type="EnsemblMetazoa" id="AALB014796-RA">
    <property type="protein sequence ID" value="AALB014796-PA"/>
    <property type="gene ID" value="AALB014796"/>
</dbReference>
<protein>
    <submittedName>
        <fullName evidence="2">Uncharacterized protein</fullName>
    </submittedName>
</protein>
<name>A0A182FYW7_ANOAL</name>
<evidence type="ECO:0000256" key="1">
    <source>
        <dbReference type="SAM" id="MobiDB-lite"/>
    </source>
</evidence>
<evidence type="ECO:0000313" key="2">
    <source>
        <dbReference type="EnsemblMetazoa" id="AALB014796-PA"/>
    </source>
</evidence>
<evidence type="ECO:0000313" key="3">
    <source>
        <dbReference type="Proteomes" id="UP000069272"/>
    </source>
</evidence>
<dbReference type="AlphaFoldDB" id="A0A182FYW7"/>
<feature type="region of interest" description="Disordered" evidence="1">
    <location>
        <begin position="72"/>
        <end position="95"/>
    </location>
</feature>
<keyword evidence="3" id="KW-1185">Reference proteome</keyword>